<evidence type="ECO:0000256" key="13">
    <source>
        <dbReference type="PIRSR" id="PIRSR000808-2"/>
    </source>
</evidence>
<dbReference type="Pfam" id="PF02744">
    <property type="entry name" value="GalP_UDP_tr_C"/>
    <property type="match status" value="1"/>
</dbReference>
<keyword evidence="7 16" id="KW-0548">Nucleotidyltransferase</keyword>
<feature type="binding site" evidence="15">
    <location>
        <position position="200"/>
    </location>
    <ligand>
        <name>Fe cation</name>
        <dbReference type="ChEBI" id="CHEBI:24875"/>
    </ligand>
</feature>
<feature type="binding site" evidence="15">
    <location>
        <position position="299"/>
    </location>
    <ligand>
        <name>Fe cation</name>
        <dbReference type="ChEBI" id="CHEBI:24875"/>
    </ligand>
</feature>
<protein>
    <recommendedName>
        <fullName evidence="5 16">Galactose-1-phosphate uridylyltransferase</fullName>
        <ecNumber evidence="4 16">2.7.7.12</ecNumber>
    </recommendedName>
</protein>
<comment type="similarity">
    <text evidence="3 16">Belongs to the galactose-1-phosphate uridylyltransferase type 1 family.</text>
</comment>
<dbReference type="NCBIfam" id="NF008724">
    <property type="entry name" value="PRK11720.1"/>
    <property type="match status" value="1"/>
</dbReference>
<dbReference type="InterPro" id="IPR019779">
    <property type="entry name" value="GalP_UDPtransf1_His-AS"/>
</dbReference>
<dbReference type="Gene3D" id="3.30.428.10">
    <property type="entry name" value="HIT-like"/>
    <property type="match status" value="2"/>
</dbReference>
<feature type="binding site" evidence="15">
    <location>
        <position position="315"/>
    </location>
    <ligand>
        <name>Fe cation</name>
        <dbReference type="ChEBI" id="CHEBI:24875"/>
    </ligand>
</feature>
<feature type="domain" description="Galactose-1-phosphate uridyl transferase C-terminal" evidence="18">
    <location>
        <begin position="201"/>
        <end position="365"/>
    </location>
</feature>
<dbReference type="PANTHER" id="PTHR11943:SF1">
    <property type="entry name" value="GALACTOSE-1-PHOSPHATE URIDYLYLTRANSFERASE"/>
    <property type="match status" value="1"/>
</dbReference>
<evidence type="ECO:0000256" key="1">
    <source>
        <dbReference type="ARBA" id="ARBA00001107"/>
    </source>
</evidence>
<dbReference type="InterPro" id="IPR005849">
    <property type="entry name" value="GalP_Utransf_N"/>
</dbReference>
<evidence type="ECO:0000256" key="10">
    <source>
        <dbReference type="ARBA" id="ARBA00023144"/>
    </source>
</evidence>
<evidence type="ECO:0000259" key="18">
    <source>
        <dbReference type="Pfam" id="PF02744"/>
    </source>
</evidence>
<evidence type="ECO:0000256" key="2">
    <source>
        <dbReference type="ARBA" id="ARBA00004947"/>
    </source>
</evidence>
<keyword evidence="9 14" id="KW-0862">Zinc</keyword>
<dbReference type="AlphaFoldDB" id="A0AAD5TQ66"/>
<evidence type="ECO:0000256" key="8">
    <source>
        <dbReference type="ARBA" id="ARBA00022723"/>
    </source>
</evidence>
<comment type="cofactor">
    <cofactor evidence="15">
        <name>Fe cation</name>
        <dbReference type="ChEBI" id="CHEBI:24875"/>
    </cofactor>
    <text evidence="15">Binds 1 Fe cation per subunit.</text>
</comment>
<evidence type="ECO:0000256" key="16">
    <source>
        <dbReference type="RuleBase" id="RU000506"/>
    </source>
</evidence>
<feature type="active site" description="Tele-UMP-histidine intermediate" evidence="12">
    <location>
        <position position="184"/>
    </location>
</feature>
<evidence type="ECO:0000256" key="11">
    <source>
        <dbReference type="ARBA" id="ARBA00023277"/>
    </source>
</evidence>
<dbReference type="EC" id="2.7.7.12" evidence="4 16"/>
<feature type="binding site" description="in other chain" evidence="13">
    <location>
        <begin position="79"/>
        <end position="80"/>
    </location>
    <ligand>
        <name>UDP-alpha-D-glucose</name>
        <dbReference type="ChEBI" id="CHEBI:58885"/>
        <note>ligand shared between dimeric partners</note>
    </ligand>
</feature>
<feature type="binding site" evidence="14">
    <location>
        <position position="53"/>
    </location>
    <ligand>
        <name>Zn(2+)</name>
        <dbReference type="ChEBI" id="CHEBI:29105"/>
    </ligand>
</feature>
<feature type="binding site" description="in other chain" evidence="13">
    <location>
        <position position="62"/>
    </location>
    <ligand>
        <name>UDP-alpha-D-glucose</name>
        <dbReference type="ChEBI" id="CHEBI:58885"/>
        <note>ligand shared between dimeric partners</note>
    </ligand>
</feature>
<feature type="binding site" evidence="14">
    <location>
        <position position="131"/>
    </location>
    <ligand>
        <name>Zn(2+)</name>
        <dbReference type="ChEBI" id="CHEBI:29105"/>
    </ligand>
</feature>
<dbReference type="InterPro" id="IPR001937">
    <property type="entry name" value="GalP_UDPtransf1"/>
</dbReference>
<feature type="domain" description="Galactose-1-phosphate uridyl transferase N-terminal" evidence="17">
    <location>
        <begin position="4"/>
        <end position="194"/>
    </location>
</feature>
<accession>A0AAD5TQ66</accession>
<keyword evidence="6 16" id="KW-0808">Transferase</keyword>
<evidence type="ECO:0000256" key="5">
    <source>
        <dbReference type="ARBA" id="ARBA00016340"/>
    </source>
</evidence>
<dbReference type="FunFam" id="3.30.428.10:FF:000001">
    <property type="entry name" value="Galactose-1-phosphate uridylyltransferase"/>
    <property type="match status" value="1"/>
</dbReference>
<comment type="pathway">
    <text evidence="2 16">Carbohydrate metabolism; galactose metabolism.</text>
</comment>
<name>A0AAD5TQ66_9FUNG</name>
<evidence type="ECO:0000256" key="7">
    <source>
        <dbReference type="ARBA" id="ARBA00022695"/>
    </source>
</evidence>
<keyword evidence="10 16" id="KW-0299">Galactose metabolism</keyword>
<keyword evidence="8 14" id="KW-0479">Metal-binding</keyword>
<evidence type="ECO:0000256" key="12">
    <source>
        <dbReference type="PIRSR" id="PIRSR000808-1"/>
    </source>
</evidence>
<organism evidence="19 20">
    <name type="scientific">Geranomyces variabilis</name>
    <dbReference type="NCBI Taxonomy" id="109894"/>
    <lineage>
        <taxon>Eukaryota</taxon>
        <taxon>Fungi</taxon>
        <taxon>Fungi incertae sedis</taxon>
        <taxon>Chytridiomycota</taxon>
        <taxon>Chytridiomycota incertae sedis</taxon>
        <taxon>Chytridiomycetes</taxon>
        <taxon>Spizellomycetales</taxon>
        <taxon>Powellomycetaceae</taxon>
        <taxon>Geranomyces</taxon>
    </lineage>
</organism>
<dbReference type="GO" id="GO:0008108">
    <property type="term" value="F:UDP-glucose:hexose-1-phosphate uridylyltransferase activity"/>
    <property type="evidence" value="ECO:0007669"/>
    <property type="project" value="UniProtKB-EC"/>
</dbReference>
<dbReference type="NCBIfam" id="TIGR00209">
    <property type="entry name" value="galT_1"/>
    <property type="match status" value="1"/>
</dbReference>
<gene>
    <name evidence="19" type="primary">GAL7</name>
    <name evidence="19" type="ORF">HDU87_005947</name>
</gene>
<evidence type="ECO:0000256" key="15">
    <source>
        <dbReference type="PIRSR" id="PIRSR000808-4"/>
    </source>
</evidence>
<keyword evidence="11 16" id="KW-0119">Carbohydrate metabolism</keyword>
<comment type="cofactor">
    <cofactor evidence="14">
        <name>Zn(2+)</name>
        <dbReference type="ChEBI" id="CHEBI:29105"/>
    </cofactor>
    <text evidence="14">Binds 1 zinc ion per subunit.</text>
</comment>
<dbReference type="Proteomes" id="UP001212152">
    <property type="component" value="Unassembled WGS sequence"/>
</dbReference>
<keyword evidence="15" id="KW-0408">Iron</keyword>
<feature type="binding site" description="in other chain" evidence="13">
    <location>
        <position position="171"/>
    </location>
    <ligand>
        <name>UDP-alpha-D-glucose</name>
        <dbReference type="ChEBI" id="CHEBI:58885"/>
        <note>ligand shared between dimeric partners</note>
    </ligand>
</feature>
<feature type="binding site" evidence="13">
    <location>
        <begin position="335"/>
        <end position="336"/>
    </location>
    <ligand>
        <name>UDP-alpha-D-glucose</name>
        <dbReference type="ChEBI" id="CHEBI:58885"/>
        <note>ligand shared between dimeric partners</note>
    </ligand>
</feature>
<dbReference type="InterPro" id="IPR036265">
    <property type="entry name" value="HIT-like_sf"/>
</dbReference>
<feature type="binding site" evidence="14">
    <location>
        <position position="56"/>
    </location>
    <ligand>
        <name>Zn(2+)</name>
        <dbReference type="ChEBI" id="CHEBI:29105"/>
    </ligand>
</feature>
<feature type="binding site" description="in other chain" evidence="13">
    <location>
        <begin position="177"/>
        <end position="179"/>
    </location>
    <ligand>
        <name>UDP-alpha-D-glucose</name>
        <dbReference type="ChEBI" id="CHEBI:58885"/>
        <note>ligand shared between dimeric partners</note>
    </ligand>
</feature>
<dbReference type="GO" id="GO:0005737">
    <property type="term" value="C:cytoplasm"/>
    <property type="evidence" value="ECO:0007669"/>
    <property type="project" value="TreeGrafter"/>
</dbReference>
<feature type="binding site" description="in other chain" evidence="13">
    <location>
        <position position="186"/>
    </location>
    <ligand>
        <name>UDP-alpha-D-glucose</name>
        <dbReference type="ChEBI" id="CHEBI:58885"/>
        <note>ligand shared between dimeric partners</note>
    </ligand>
</feature>
<evidence type="ECO:0000256" key="6">
    <source>
        <dbReference type="ARBA" id="ARBA00022679"/>
    </source>
</evidence>
<keyword evidence="20" id="KW-1185">Reference proteome</keyword>
<dbReference type="GO" id="GO:0008270">
    <property type="term" value="F:zinc ion binding"/>
    <property type="evidence" value="ECO:0007669"/>
    <property type="project" value="InterPro"/>
</dbReference>
<dbReference type="EMBL" id="JADGJQ010000005">
    <property type="protein sequence ID" value="KAJ3183831.1"/>
    <property type="molecule type" value="Genomic_DNA"/>
</dbReference>
<evidence type="ECO:0000256" key="3">
    <source>
        <dbReference type="ARBA" id="ARBA00010951"/>
    </source>
</evidence>
<comment type="catalytic activity">
    <reaction evidence="1 16">
        <text>alpha-D-galactose 1-phosphate + UDP-alpha-D-glucose = alpha-D-glucose 1-phosphate + UDP-alpha-D-galactose</text>
        <dbReference type="Rhea" id="RHEA:13989"/>
        <dbReference type="ChEBI" id="CHEBI:58336"/>
        <dbReference type="ChEBI" id="CHEBI:58601"/>
        <dbReference type="ChEBI" id="CHEBI:58885"/>
        <dbReference type="ChEBI" id="CHEBI:66914"/>
        <dbReference type="EC" id="2.7.7.12"/>
    </reaction>
</comment>
<feature type="binding site" evidence="13">
    <location>
        <begin position="330"/>
        <end position="331"/>
    </location>
    <ligand>
        <name>UDP-alpha-D-glucose</name>
        <dbReference type="ChEBI" id="CHEBI:58885"/>
        <note>ligand shared between dimeric partners</note>
    </ligand>
</feature>
<evidence type="ECO:0000256" key="9">
    <source>
        <dbReference type="ARBA" id="ARBA00022833"/>
    </source>
</evidence>
<dbReference type="SUPFAM" id="SSF54197">
    <property type="entry name" value="HIT-like"/>
    <property type="match status" value="2"/>
</dbReference>
<dbReference type="FunFam" id="3.30.428.10:FF:000002">
    <property type="entry name" value="Galactose-1-phosphate uridylyltransferase"/>
    <property type="match status" value="1"/>
</dbReference>
<dbReference type="PROSITE" id="PS00117">
    <property type="entry name" value="GAL_P_UDP_TRANSF_I"/>
    <property type="match status" value="1"/>
</dbReference>
<evidence type="ECO:0000256" key="14">
    <source>
        <dbReference type="PIRSR" id="PIRSR000808-3"/>
    </source>
</evidence>
<feature type="binding site" evidence="15">
    <location>
        <position position="317"/>
    </location>
    <ligand>
        <name>Fe cation</name>
        <dbReference type="ChEBI" id="CHEBI:24875"/>
    </ligand>
</feature>
<dbReference type="InterPro" id="IPR005850">
    <property type="entry name" value="GalP_Utransf_C"/>
</dbReference>
<dbReference type="PIRSF" id="PIRSF000808">
    <property type="entry name" value="GalT"/>
    <property type="match status" value="1"/>
</dbReference>
<evidence type="ECO:0000259" key="17">
    <source>
        <dbReference type="Pfam" id="PF01087"/>
    </source>
</evidence>
<evidence type="ECO:0000256" key="4">
    <source>
        <dbReference type="ARBA" id="ARBA00012384"/>
    </source>
</evidence>
<dbReference type="CDD" id="cd00608">
    <property type="entry name" value="GalT"/>
    <property type="match status" value="1"/>
</dbReference>
<evidence type="ECO:0000313" key="20">
    <source>
        <dbReference type="Proteomes" id="UP001212152"/>
    </source>
</evidence>
<evidence type="ECO:0000313" key="19">
    <source>
        <dbReference type="EMBL" id="KAJ3183831.1"/>
    </source>
</evidence>
<feature type="binding site" evidence="14">
    <location>
        <position position="182"/>
    </location>
    <ligand>
        <name>Zn(2+)</name>
        <dbReference type="ChEBI" id="CHEBI:29105"/>
    </ligand>
</feature>
<dbReference type="PANTHER" id="PTHR11943">
    <property type="entry name" value="GALACTOSE-1-PHOSPHATE URIDYLYLTRANSFERASE"/>
    <property type="match status" value="1"/>
</dbReference>
<dbReference type="Pfam" id="PF01087">
    <property type="entry name" value="GalP_UDP_transf"/>
    <property type="match status" value="1"/>
</dbReference>
<reference evidence="19" key="1">
    <citation type="submission" date="2020-05" db="EMBL/GenBank/DDBJ databases">
        <title>Phylogenomic resolution of chytrid fungi.</title>
        <authorList>
            <person name="Stajich J.E."/>
            <person name="Amses K."/>
            <person name="Simmons R."/>
            <person name="Seto K."/>
            <person name="Myers J."/>
            <person name="Bonds A."/>
            <person name="Quandt C.A."/>
            <person name="Barry K."/>
            <person name="Liu P."/>
            <person name="Grigoriev I."/>
            <person name="Longcore J.E."/>
            <person name="James T.Y."/>
        </authorList>
    </citation>
    <scope>NUCLEOTIDE SEQUENCE</scope>
    <source>
        <strain evidence="19">JEL0379</strain>
    </source>
</reference>
<feature type="binding site" description="in other chain" evidence="13">
    <location>
        <position position="342"/>
    </location>
    <ligand>
        <name>UDP-alpha-D-glucose</name>
        <dbReference type="ChEBI" id="CHEBI:58885"/>
        <note>ligand shared between dimeric partners</note>
    </ligand>
</feature>
<dbReference type="GO" id="GO:0033499">
    <property type="term" value="P:galactose catabolic process via UDP-galactose, Leloir pathway"/>
    <property type="evidence" value="ECO:0007669"/>
    <property type="project" value="TreeGrafter"/>
</dbReference>
<feature type="binding site" evidence="13">
    <location>
        <begin position="29"/>
        <end position="32"/>
    </location>
    <ligand>
        <name>UDP-alpha-D-glucose</name>
        <dbReference type="ChEBI" id="CHEBI:58885"/>
        <note>ligand shared between dimeric partners</note>
    </ligand>
</feature>
<proteinExistence type="inferred from homology"/>
<sequence length="369" mass="41780">MAEQFDFTDHSHRRWNPLTESWVLCSPHRAKRPWQGQQEKSTADDRPEYDPKCYLCPTNTRVGGDVSNPPYEATYVFPNDFPAVKKVQPAFSGTSDVANGSDCDVADIADDLLRAEGVRGQCSVVCFSPKHNIAMAQMSTDAIKHVVDTWAREYTELSKLDYINYVQIFENKGAVMGCSNPHPHGQIWALEDVPEEPSKEIRAMKKYRAAKGRCLLCDYAKLETADRSRLVCENDSFVCVVPFWAVWPYETLIVAKHHVASLPQLSEAQRVDLADILRRITCRYDNVFECSFPYSMGVHGAPSDGKDHSEDSHLHLHMYPPLLRSASVKKFLVGFEMMGEPQRDLTSEQAAERLRACSEIHYTAKDKSQ</sequence>
<comment type="caution">
    <text evidence="19">The sequence shown here is derived from an EMBL/GenBank/DDBJ whole genome shotgun (WGS) entry which is preliminary data.</text>
</comment>